<dbReference type="PANTHER" id="PTHR12196:SF2">
    <property type="entry name" value="DIPHTHINE--AMMONIA LIGASE"/>
    <property type="match status" value="1"/>
</dbReference>
<dbReference type="InterPro" id="IPR014729">
    <property type="entry name" value="Rossmann-like_a/b/a_fold"/>
</dbReference>
<dbReference type="EMBL" id="PXXK01000122">
    <property type="protein sequence ID" value="RFN50967.1"/>
    <property type="molecule type" value="Genomic_DNA"/>
</dbReference>
<dbReference type="AlphaFoldDB" id="A0A395MTC7"/>
<keyword evidence="9" id="KW-1185">Reference proteome</keyword>
<evidence type="ECO:0000256" key="1">
    <source>
        <dbReference type="ARBA" id="ARBA00012089"/>
    </source>
</evidence>
<dbReference type="CDD" id="cd06156">
    <property type="entry name" value="eu_AANH_C_2"/>
    <property type="match status" value="1"/>
</dbReference>
<comment type="catalytic activity">
    <reaction evidence="5">
        <text>diphthine-[translation elongation factor 2] + NH4(+) + ATP = diphthamide-[translation elongation factor 2] + AMP + diphosphate + H(+)</text>
        <dbReference type="Rhea" id="RHEA:19753"/>
        <dbReference type="Rhea" id="RHEA-COMP:10172"/>
        <dbReference type="Rhea" id="RHEA-COMP:10174"/>
        <dbReference type="ChEBI" id="CHEBI:15378"/>
        <dbReference type="ChEBI" id="CHEBI:16692"/>
        <dbReference type="ChEBI" id="CHEBI:28938"/>
        <dbReference type="ChEBI" id="CHEBI:30616"/>
        <dbReference type="ChEBI" id="CHEBI:33019"/>
        <dbReference type="ChEBI" id="CHEBI:82696"/>
        <dbReference type="ChEBI" id="CHEBI:456215"/>
        <dbReference type="EC" id="6.3.1.14"/>
    </reaction>
</comment>
<dbReference type="OrthoDB" id="686384at2759"/>
<evidence type="ECO:0000313" key="8">
    <source>
        <dbReference type="EMBL" id="RFN50967.1"/>
    </source>
</evidence>
<dbReference type="Pfam" id="PF01042">
    <property type="entry name" value="Ribonuc_L-PSP"/>
    <property type="match status" value="1"/>
</dbReference>
<evidence type="ECO:0000313" key="9">
    <source>
        <dbReference type="Proteomes" id="UP000265631"/>
    </source>
</evidence>
<feature type="compositionally biased region" description="Polar residues" evidence="6">
    <location>
        <begin position="110"/>
        <end position="125"/>
    </location>
</feature>
<dbReference type="InterPro" id="IPR035959">
    <property type="entry name" value="RutC-like_sf"/>
</dbReference>
<feature type="region of interest" description="Disordered" evidence="6">
    <location>
        <begin position="95"/>
        <end position="125"/>
    </location>
</feature>
<dbReference type="GO" id="GO:0017178">
    <property type="term" value="F:diphthine-ammonia ligase activity"/>
    <property type="evidence" value="ECO:0007669"/>
    <property type="project" value="UniProtKB-EC"/>
</dbReference>
<sequence>MASEQLNVIALISGGKDSFFNLIHCIEHGHRIVALANLFPGLDALASDSTGPVANVVPDGQSPFRQEDATGAKPETGGQTRSEVLCPEGFQHIDPETWIHPSSARDGHDSSQNGQGPGESSDTDLNSFMYQTVGHEVLPLYAAATGLPLYRLPITGRAVRHERDYDATADAQDKDKGNSGDETESMLPLLQAIIARHPEANAVCAGAILSTYQRTRVESIALRLGLVPLAYLWQYPILPPPSGAISDDTQLLIDMANAGLEARIIKVASAGLDEDHLWERVSSETGSSRVKSALRKFGSTQGAAALGEGGEFETLVVDGPSSVFKKRITILEQGRKIVREGGGCSWLLLAGAQVEDKQDPAVESTVRVPDLLDARFKAVFDKLLVSLDQLKHMDTSTITMKPTPLPKDTGFSVEDADTQRWSVLPDVSTSERPIQDETLQVVEKIRVLVSEAGVQLSQITSTIVILRRMSDFPKVNGEYGKLFPKPNPPSRVTISCGDMLPEGVNIAVYLCAPVSKAAQDRNGLHVQSRSYWAPANIGPYSQAIDVPVTARQQDTGLRSISIAGQIPLIPATMLLPGPSEKSDELQIVLSLQHLWRVGQEMKVQWWTSSVAYFPRANASTEIQRCAKLAGYAWKQAHGSPDDEEETDEGPDLWDLKFNPAYMSLSNDDKAARKVIPDWDALTLRQQNEPDTCIPPMFAAEVEELPRQAAVEWHAHNGLSRLEESSLVMTSQSEANVPGWKTWHSVVTTEVAIVVYSTAAYTCTDKNQSLSLSDLKIDMQEAVHTSFRQLHPGGPDAVHSKLSLMYADTAQVKSMWDNIGDNVGSSLIPCRSIWSSEGQNVTVLGLFETTLMRET</sequence>
<dbReference type="PANTHER" id="PTHR12196">
    <property type="entry name" value="DOMAIN OF UNKNOWN FUNCTION 71 DUF71 -CONTAINING PROTEIN"/>
    <property type="match status" value="1"/>
</dbReference>
<reference evidence="8 9" key="1">
    <citation type="journal article" date="2018" name="PLoS Pathog.">
        <title>Evolution of structural diversity of trichothecenes, a family of toxins produced by plant pathogenic and entomopathogenic fungi.</title>
        <authorList>
            <person name="Proctor R.H."/>
            <person name="McCormick S.P."/>
            <person name="Kim H.S."/>
            <person name="Cardoza R.E."/>
            <person name="Stanley A.M."/>
            <person name="Lindo L."/>
            <person name="Kelly A."/>
            <person name="Brown D.W."/>
            <person name="Lee T."/>
            <person name="Vaughan M.M."/>
            <person name="Alexander N.J."/>
            <person name="Busman M."/>
            <person name="Gutierrez S."/>
        </authorList>
    </citation>
    <scope>NUCLEOTIDE SEQUENCE [LARGE SCALE GENOMIC DNA]</scope>
    <source>
        <strain evidence="8 9">NRRL 13405</strain>
    </source>
</reference>
<dbReference type="EC" id="6.3.1.14" evidence="1"/>
<dbReference type="InterPro" id="IPR006175">
    <property type="entry name" value="YjgF/YER057c/UK114"/>
</dbReference>
<accession>A0A395MTC7</accession>
<evidence type="ECO:0000256" key="4">
    <source>
        <dbReference type="ARBA" id="ARBA00031552"/>
    </source>
</evidence>
<dbReference type="GO" id="GO:0017183">
    <property type="term" value="P:protein histidyl modification to diphthamide"/>
    <property type="evidence" value="ECO:0007669"/>
    <property type="project" value="TreeGrafter"/>
</dbReference>
<dbReference type="Gene3D" id="3.40.50.620">
    <property type="entry name" value="HUPs"/>
    <property type="match status" value="1"/>
</dbReference>
<evidence type="ECO:0000256" key="6">
    <source>
        <dbReference type="SAM" id="MobiDB-lite"/>
    </source>
</evidence>
<organism evidence="8 9">
    <name type="scientific">Fusarium flagelliforme</name>
    <dbReference type="NCBI Taxonomy" id="2675880"/>
    <lineage>
        <taxon>Eukaryota</taxon>
        <taxon>Fungi</taxon>
        <taxon>Dikarya</taxon>
        <taxon>Ascomycota</taxon>
        <taxon>Pezizomycotina</taxon>
        <taxon>Sordariomycetes</taxon>
        <taxon>Hypocreomycetidae</taxon>
        <taxon>Hypocreales</taxon>
        <taxon>Nectriaceae</taxon>
        <taxon>Fusarium</taxon>
        <taxon>Fusarium incarnatum-equiseti species complex</taxon>
    </lineage>
</organism>
<feature type="region of interest" description="Disordered" evidence="6">
    <location>
        <begin position="53"/>
        <end position="82"/>
    </location>
</feature>
<dbReference type="SUPFAM" id="SSF55298">
    <property type="entry name" value="YjgF-like"/>
    <property type="match status" value="2"/>
</dbReference>
<evidence type="ECO:0000256" key="3">
    <source>
        <dbReference type="ARBA" id="ARBA00029814"/>
    </source>
</evidence>
<evidence type="ECO:0000259" key="7">
    <source>
        <dbReference type="Pfam" id="PF01902"/>
    </source>
</evidence>
<dbReference type="Pfam" id="PF01902">
    <property type="entry name" value="Diphthami_syn_2"/>
    <property type="match status" value="1"/>
</dbReference>
<dbReference type="CDD" id="cd01994">
    <property type="entry name" value="AANH_PF0828-like"/>
    <property type="match status" value="1"/>
</dbReference>
<dbReference type="SUPFAM" id="SSF52402">
    <property type="entry name" value="Adenine nucleotide alpha hydrolases-like"/>
    <property type="match status" value="1"/>
</dbReference>
<dbReference type="Proteomes" id="UP000265631">
    <property type="component" value="Unassembled WGS sequence"/>
</dbReference>
<evidence type="ECO:0000256" key="2">
    <source>
        <dbReference type="ARBA" id="ARBA00018426"/>
    </source>
</evidence>
<dbReference type="STRING" id="2594813.A0A395MTC7"/>
<comment type="caution">
    <text evidence="8">The sequence shown here is derived from an EMBL/GenBank/DDBJ whole genome shotgun (WGS) entry which is preliminary data.</text>
</comment>
<name>A0A395MTC7_9HYPO</name>
<gene>
    <name evidence="8" type="ORF">FIE12Z_4703</name>
</gene>
<feature type="compositionally biased region" description="Basic and acidic residues" evidence="6">
    <location>
        <begin position="95"/>
        <end position="109"/>
    </location>
</feature>
<proteinExistence type="predicted"/>
<feature type="domain" description="Diphthamide synthase" evidence="7">
    <location>
        <begin position="190"/>
        <end position="335"/>
    </location>
</feature>
<dbReference type="InterPro" id="IPR030662">
    <property type="entry name" value="DPH6/MJ0570"/>
</dbReference>
<evidence type="ECO:0000256" key="5">
    <source>
        <dbReference type="ARBA" id="ARBA00048108"/>
    </source>
</evidence>
<protein>
    <recommendedName>
        <fullName evidence="2">Diphthine--ammonia ligase</fullName>
        <ecNumber evidence="1">6.3.1.14</ecNumber>
    </recommendedName>
    <alternativeName>
        <fullName evidence="3">Diphthamide synthase</fullName>
    </alternativeName>
    <alternativeName>
        <fullName evidence="4">Diphthamide synthetase</fullName>
    </alternativeName>
</protein>
<dbReference type="Gene3D" id="3.30.1330.40">
    <property type="entry name" value="RutC-like"/>
    <property type="match status" value="2"/>
</dbReference>
<dbReference type="Gene3D" id="3.90.1490.10">
    <property type="entry name" value="putative n-type atp pyrophosphatase, domain 2"/>
    <property type="match status" value="1"/>
</dbReference>
<dbReference type="InterPro" id="IPR002761">
    <property type="entry name" value="Diphthami_syn_dom"/>
</dbReference>